<dbReference type="Gene3D" id="3.40.50.300">
    <property type="entry name" value="P-loop containing nucleotide triphosphate hydrolases"/>
    <property type="match status" value="1"/>
</dbReference>
<keyword evidence="4" id="KW-0805">Transcription regulation</keyword>
<keyword evidence="2" id="KW-0067">ATP-binding</keyword>
<comment type="caution">
    <text evidence="10">The sequence shown here is derived from an EMBL/GenBank/DDBJ whole genome shotgun (WGS) entry which is preliminary data.</text>
</comment>
<dbReference type="Pfam" id="PF02954">
    <property type="entry name" value="HTH_8"/>
    <property type="match status" value="1"/>
</dbReference>
<evidence type="ECO:0000256" key="6">
    <source>
        <dbReference type="ARBA" id="ARBA00023163"/>
    </source>
</evidence>
<dbReference type="InterPro" id="IPR025944">
    <property type="entry name" value="Sigma_54_int_dom_CS"/>
</dbReference>
<dbReference type="GO" id="GO:0043565">
    <property type="term" value="F:sequence-specific DNA binding"/>
    <property type="evidence" value="ECO:0007669"/>
    <property type="project" value="InterPro"/>
</dbReference>
<dbReference type="PANTHER" id="PTHR32071">
    <property type="entry name" value="TRANSCRIPTIONAL REGULATORY PROTEIN"/>
    <property type="match status" value="1"/>
</dbReference>
<keyword evidence="10" id="KW-0238">DNA-binding</keyword>
<dbReference type="SUPFAM" id="SSF52172">
    <property type="entry name" value="CheY-like"/>
    <property type="match status" value="1"/>
</dbReference>
<dbReference type="Proteomes" id="UP000266273">
    <property type="component" value="Unassembled WGS sequence"/>
</dbReference>
<evidence type="ECO:0000256" key="2">
    <source>
        <dbReference type="ARBA" id="ARBA00022840"/>
    </source>
</evidence>
<dbReference type="InterPro" id="IPR011006">
    <property type="entry name" value="CheY-like_superfamily"/>
</dbReference>
<name>A0A397QC70_9HYPH</name>
<dbReference type="GO" id="GO:0005524">
    <property type="term" value="F:ATP binding"/>
    <property type="evidence" value="ECO:0007669"/>
    <property type="project" value="UniProtKB-KW"/>
</dbReference>
<dbReference type="GO" id="GO:0006355">
    <property type="term" value="P:regulation of DNA-templated transcription"/>
    <property type="evidence" value="ECO:0007669"/>
    <property type="project" value="InterPro"/>
</dbReference>
<feature type="domain" description="Response regulatory" evidence="9">
    <location>
        <begin position="8"/>
        <end position="122"/>
    </location>
</feature>
<dbReference type="Pfam" id="PF25601">
    <property type="entry name" value="AAA_lid_14"/>
    <property type="match status" value="1"/>
</dbReference>
<keyword evidence="1" id="KW-0547">Nucleotide-binding</keyword>
<dbReference type="PROSITE" id="PS00688">
    <property type="entry name" value="SIGMA54_INTERACT_3"/>
    <property type="match status" value="1"/>
</dbReference>
<dbReference type="AlphaFoldDB" id="A0A397QC70"/>
<dbReference type="EMBL" id="QXDF01000001">
    <property type="protein sequence ID" value="RIA55694.1"/>
    <property type="molecule type" value="Genomic_DNA"/>
</dbReference>
<proteinExistence type="predicted"/>
<protein>
    <submittedName>
        <fullName evidence="10">DNA-binding NtrC family response regulator</fullName>
    </submittedName>
</protein>
<dbReference type="Pfam" id="PF00072">
    <property type="entry name" value="Response_reg"/>
    <property type="match status" value="1"/>
</dbReference>
<dbReference type="PRINTS" id="PR01590">
    <property type="entry name" value="HTHFIS"/>
</dbReference>
<evidence type="ECO:0000259" key="9">
    <source>
        <dbReference type="PROSITE" id="PS50110"/>
    </source>
</evidence>
<sequence length="441" mass="48216">MTSLDGKTIAIVEDDAIMGESLMQSLCLEGAMVRLFASGEAIQRETRLRDLDLIVCDIRLPGIDGACLFETLQAQVDAPPFLFMTAYGEIDQAVALMREGAADYVTKPFEMDDFLRRVQSSLRPAGPSDGGVLGVSPAMREVEALLGRIANLDSPVLLSGETGTGKEVCARFLHGLSRPKAPFMAVNCAAIPAELLESELFGHEAGAFTSARKRHLGYAERAGTGTLFLDEIGELAMPLQAKLLRLLEDRQFYRLGGESPVPFQARLIAATNADLDALIRDKRFRSDLYYRINVVEARIPPLRERPEDISWLIERFFDEMATVSQTLARGITAPAEQTARAHPWPGNVRELRNRMERALALNLTGWIGPQDLFPEQAAVTAGDGGARSLADAREAAEKQQIQLALSENEGRIGKTAAALGVSRTTLWEKMKRYGLTGDALS</sequence>
<keyword evidence="6" id="KW-0804">Transcription</keyword>
<dbReference type="RefSeq" id="WP_119060562.1">
    <property type="nucleotide sequence ID" value="NZ_QXDF01000001.1"/>
</dbReference>
<dbReference type="InterPro" id="IPR009057">
    <property type="entry name" value="Homeodomain-like_sf"/>
</dbReference>
<gene>
    <name evidence="10" type="ORF">BXY53_0765</name>
</gene>
<dbReference type="Gene3D" id="1.10.8.60">
    <property type="match status" value="1"/>
</dbReference>
<dbReference type="FunFam" id="3.40.50.300:FF:000006">
    <property type="entry name" value="DNA-binding transcriptional regulator NtrC"/>
    <property type="match status" value="1"/>
</dbReference>
<dbReference type="InterPro" id="IPR027417">
    <property type="entry name" value="P-loop_NTPase"/>
</dbReference>
<dbReference type="Gene3D" id="1.10.10.60">
    <property type="entry name" value="Homeodomain-like"/>
    <property type="match status" value="1"/>
</dbReference>
<feature type="modified residue" description="4-aspartylphosphate" evidence="7">
    <location>
        <position position="57"/>
    </location>
</feature>
<organism evidence="10 11">
    <name type="scientific">Dichotomicrobium thermohalophilum</name>
    <dbReference type="NCBI Taxonomy" id="933063"/>
    <lineage>
        <taxon>Bacteria</taxon>
        <taxon>Pseudomonadati</taxon>
        <taxon>Pseudomonadota</taxon>
        <taxon>Alphaproteobacteria</taxon>
        <taxon>Hyphomicrobiales</taxon>
        <taxon>Hyphomicrobiaceae</taxon>
        <taxon>Dichotomicrobium</taxon>
    </lineage>
</organism>
<dbReference type="InterPro" id="IPR001789">
    <property type="entry name" value="Sig_transdc_resp-reg_receiver"/>
</dbReference>
<accession>A0A397QC70</accession>
<dbReference type="Gene3D" id="3.40.50.2300">
    <property type="match status" value="1"/>
</dbReference>
<dbReference type="InterPro" id="IPR002197">
    <property type="entry name" value="HTH_Fis"/>
</dbReference>
<dbReference type="PROSITE" id="PS50045">
    <property type="entry name" value="SIGMA54_INTERACT_4"/>
    <property type="match status" value="1"/>
</dbReference>
<dbReference type="InterPro" id="IPR003593">
    <property type="entry name" value="AAA+_ATPase"/>
</dbReference>
<dbReference type="GO" id="GO:0000160">
    <property type="term" value="P:phosphorelay signal transduction system"/>
    <property type="evidence" value="ECO:0007669"/>
    <property type="project" value="UniProtKB-KW"/>
</dbReference>
<dbReference type="PROSITE" id="PS50110">
    <property type="entry name" value="RESPONSE_REGULATORY"/>
    <property type="match status" value="1"/>
</dbReference>
<keyword evidence="5" id="KW-0010">Activator</keyword>
<dbReference type="Pfam" id="PF00158">
    <property type="entry name" value="Sigma54_activat"/>
    <property type="match status" value="1"/>
</dbReference>
<dbReference type="PANTHER" id="PTHR32071:SF57">
    <property type="entry name" value="C4-DICARBOXYLATE TRANSPORT TRANSCRIPTIONAL REGULATORY PROTEIN DCTD"/>
    <property type="match status" value="1"/>
</dbReference>
<evidence type="ECO:0000313" key="10">
    <source>
        <dbReference type="EMBL" id="RIA55694.1"/>
    </source>
</evidence>
<dbReference type="SMART" id="SM00382">
    <property type="entry name" value="AAA"/>
    <property type="match status" value="1"/>
</dbReference>
<dbReference type="SMART" id="SM00448">
    <property type="entry name" value="REC"/>
    <property type="match status" value="1"/>
</dbReference>
<evidence type="ECO:0000313" key="11">
    <source>
        <dbReference type="Proteomes" id="UP000266273"/>
    </source>
</evidence>
<keyword evidence="3" id="KW-0902">Two-component regulatory system</keyword>
<dbReference type="SUPFAM" id="SSF52540">
    <property type="entry name" value="P-loop containing nucleoside triphosphate hydrolases"/>
    <property type="match status" value="1"/>
</dbReference>
<evidence type="ECO:0000256" key="7">
    <source>
        <dbReference type="PROSITE-ProRule" id="PRU00169"/>
    </source>
</evidence>
<keyword evidence="11" id="KW-1185">Reference proteome</keyword>
<evidence type="ECO:0000259" key="8">
    <source>
        <dbReference type="PROSITE" id="PS50045"/>
    </source>
</evidence>
<keyword evidence="7" id="KW-0597">Phosphoprotein</keyword>
<reference evidence="10 11" key="1">
    <citation type="submission" date="2018-08" db="EMBL/GenBank/DDBJ databases">
        <title>Genomic Encyclopedia of Archaeal and Bacterial Type Strains, Phase II (KMG-II): from individual species to whole genera.</title>
        <authorList>
            <person name="Goeker M."/>
        </authorList>
    </citation>
    <scope>NUCLEOTIDE SEQUENCE [LARGE SCALE GENOMIC DNA]</scope>
    <source>
        <strain evidence="10 11">DSM 5002</strain>
    </source>
</reference>
<dbReference type="SUPFAM" id="SSF46689">
    <property type="entry name" value="Homeodomain-like"/>
    <property type="match status" value="1"/>
</dbReference>
<dbReference type="InterPro" id="IPR002078">
    <property type="entry name" value="Sigma_54_int"/>
</dbReference>
<feature type="domain" description="Sigma-54 factor interaction" evidence="8">
    <location>
        <begin position="132"/>
        <end position="360"/>
    </location>
</feature>
<dbReference type="CDD" id="cd00009">
    <property type="entry name" value="AAA"/>
    <property type="match status" value="1"/>
</dbReference>
<evidence type="ECO:0000256" key="4">
    <source>
        <dbReference type="ARBA" id="ARBA00023015"/>
    </source>
</evidence>
<evidence type="ECO:0000256" key="3">
    <source>
        <dbReference type="ARBA" id="ARBA00023012"/>
    </source>
</evidence>
<evidence type="ECO:0000256" key="1">
    <source>
        <dbReference type="ARBA" id="ARBA00022741"/>
    </source>
</evidence>
<dbReference type="InterPro" id="IPR058031">
    <property type="entry name" value="AAA_lid_NorR"/>
</dbReference>
<dbReference type="OrthoDB" id="9802388at2"/>
<evidence type="ECO:0000256" key="5">
    <source>
        <dbReference type="ARBA" id="ARBA00023159"/>
    </source>
</evidence>